<evidence type="ECO:0000313" key="1">
    <source>
        <dbReference type="EMBL" id="OTP77109.1"/>
    </source>
</evidence>
<sequence>MESELFWQVCSPSYRQSHWRKAVVRAVMPVAEMVTVAQAAEMRIAPRPPV</sequence>
<accession>A0A242N0A1</accession>
<proteinExistence type="predicted"/>
<protein>
    <submittedName>
        <fullName evidence="1">Uncharacterized protein</fullName>
    </submittedName>
</protein>
<evidence type="ECO:0000313" key="2">
    <source>
        <dbReference type="Proteomes" id="UP000195221"/>
    </source>
</evidence>
<dbReference type="EMBL" id="NBTZ01000033">
    <property type="protein sequence ID" value="OTP77109.1"/>
    <property type="molecule type" value="Genomic_DNA"/>
</dbReference>
<dbReference type="AlphaFoldDB" id="A0A242N0A1"/>
<reference evidence="1 2" key="1">
    <citation type="submission" date="2017-03" db="EMBL/GenBank/DDBJ databases">
        <title>Genome analysis of strain PAMC 26577.</title>
        <authorList>
            <person name="Oh H.-M."/>
            <person name="Yang J.-A."/>
        </authorList>
    </citation>
    <scope>NUCLEOTIDE SEQUENCE [LARGE SCALE GENOMIC DNA]</scope>
    <source>
        <strain evidence="1 2">PAMC 26577</strain>
    </source>
</reference>
<name>A0A242N0A1_CABSO</name>
<organism evidence="1 2">
    <name type="scientific">Caballeronia sordidicola</name>
    <name type="common">Burkholderia sordidicola</name>
    <dbReference type="NCBI Taxonomy" id="196367"/>
    <lineage>
        <taxon>Bacteria</taxon>
        <taxon>Pseudomonadati</taxon>
        <taxon>Pseudomonadota</taxon>
        <taxon>Betaproteobacteria</taxon>
        <taxon>Burkholderiales</taxon>
        <taxon>Burkholderiaceae</taxon>
        <taxon>Caballeronia</taxon>
    </lineage>
</organism>
<gene>
    <name evidence="1" type="ORF">PAMC26577_09085</name>
</gene>
<comment type="caution">
    <text evidence="1">The sequence shown here is derived from an EMBL/GenBank/DDBJ whole genome shotgun (WGS) entry which is preliminary data.</text>
</comment>
<dbReference type="Proteomes" id="UP000195221">
    <property type="component" value="Unassembled WGS sequence"/>
</dbReference>